<dbReference type="EMBL" id="JAUHHV010000007">
    <property type="protein sequence ID" value="KAK1417684.1"/>
    <property type="molecule type" value="Genomic_DNA"/>
</dbReference>
<name>A0AAD8K7A6_TARER</name>
<comment type="caution">
    <text evidence="1">The sequence shown here is derived from an EMBL/GenBank/DDBJ whole genome shotgun (WGS) entry which is preliminary data.</text>
</comment>
<reference evidence="1" key="1">
    <citation type="journal article" date="2023" name="bioRxiv">
        <title>Improved chromosome-level genome assembly for marigold (Tagetes erecta).</title>
        <authorList>
            <person name="Jiang F."/>
            <person name="Yuan L."/>
            <person name="Wang S."/>
            <person name="Wang H."/>
            <person name="Xu D."/>
            <person name="Wang A."/>
            <person name="Fan W."/>
        </authorList>
    </citation>
    <scope>NUCLEOTIDE SEQUENCE</scope>
    <source>
        <strain evidence="1">WSJ</strain>
        <tissue evidence="1">Leaf</tissue>
    </source>
</reference>
<keyword evidence="2" id="KW-1185">Reference proteome</keyword>
<evidence type="ECO:0000313" key="1">
    <source>
        <dbReference type="EMBL" id="KAK1417684.1"/>
    </source>
</evidence>
<accession>A0AAD8K7A6</accession>
<sequence length="72" mass="8322">MLEMKRVQNGSEFGEPKSFPSYCVSLFFYHQIKTQPNPSLVVASLSFNETGGERNPHYRITTTLLYSSRKYI</sequence>
<dbReference type="AlphaFoldDB" id="A0AAD8K7A6"/>
<gene>
    <name evidence="1" type="ORF">QVD17_26818</name>
</gene>
<protein>
    <submittedName>
        <fullName evidence="1">Uncharacterized protein</fullName>
    </submittedName>
</protein>
<dbReference type="Proteomes" id="UP001229421">
    <property type="component" value="Unassembled WGS sequence"/>
</dbReference>
<proteinExistence type="predicted"/>
<organism evidence="1 2">
    <name type="scientific">Tagetes erecta</name>
    <name type="common">African marigold</name>
    <dbReference type="NCBI Taxonomy" id="13708"/>
    <lineage>
        <taxon>Eukaryota</taxon>
        <taxon>Viridiplantae</taxon>
        <taxon>Streptophyta</taxon>
        <taxon>Embryophyta</taxon>
        <taxon>Tracheophyta</taxon>
        <taxon>Spermatophyta</taxon>
        <taxon>Magnoliopsida</taxon>
        <taxon>eudicotyledons</taxon>
        <taxon>Gunneridae</taxon>
        <taxon>Pentapetalae</taxon>
        <taxon>asterids</taxon>
        <taxon>campanulids</taxon>
        <taxon>Asterales</taxon>
        <taxon>Asteraceae</taxon>
        <taxon>Asteroideae</taxon>
        <taxon>Heliantheae alliance</taxon>
        <taxon>Tageteae</taxon>
        <taxon>Tagetes</taxon>
    </lineage>
</organism>
<evidence type="ECO:0000313" key="2">
    <source>
        <dbReference type="Proteomes" id="UP001229421"/>
    </source>
</evidence>